<keyword evidence="3" id="KW-0238">DNA-binding</keyword>
<dbReference type="EC" id="3.1.21.3" evidence="6"/>
<geneLocation type="plasmid" evidence="6 7">
    <name>pRE117-1</name>
</geneLocation>
<protein>
    <submittedName>
        <fullName evidence="6">Type I restriction-modification system specificity subunit</fullName>
        <ecNumber evidence="6">2.1.1.72</ecNumber>
        <ecNumber evidence="6">3.1.21.3</ecNumber>
    </submittedName>
</protein>
<keyword evidence="2" id="KW-0680">Restriction system</keyword>
<dbReference type="Pfam" id="PF01420">
    <property type="entry name" value="Methylase_S"/>
    <property type="match status" value="1"/>
</dbReference>
<evidence type="ECO:0000256" key="4">
    <source>
        <dbReference type="ARBA" id="ARBA00038652"/>
    </source>
</evidence>
<evidence type="ECO:0000313" key="7">
    <source>
        <dbReference type="Proteomes" id="UP000006878"/>
    </source>
</evidence>
<dbReference type="GO" id="GO:0009035">
    <property type="term" value="F:type I site-specific deoxyribonuclease activity"/>
    <property type="evidence" value="ECO:0007669"/>
    <property type="project" value="UniProtKB-EC"/>
</dbReference>
<keyword evidence="6" id="KW-0378">Hydrolase</keyword>
<organism evidence="6 7">
    <name type="scientific">Glutamicibacter arilaitensis (strain DSM 16368 / CIP 108037 / IAM 15318 / JCM 13566 / NCIMB 14258 / Re117)</name>
    <name type="common">Arthrobacter arilaitensis</name>
    <dbReference type="NCBI Taxonomy" id="861360"/>
    <lineage>
        <taxon>Bacteria</taxon>
        <taxon>Bacillati</taxon>
        <taxon>Actinomycetota</taxon>
        <taxon>Actinomycetes</taxon>
        <taxon>Micrococcales</taxon>
        <taxon>Micrococcaceae</taxon>
        <taxon>Glutamicibacter</taxon>
    </lineage>
</organism>
<dbReference type="PANTHER" id="PTHR43140">
    <property type="entry name" value="TYPE-1 RESTRICTION ENZYME ECOKI SPECIFICITY PROTEIN"/>
    <property type="match status" value="1"/>
</dbReference>
<name>A0ABM9PSM1_GLUAR</name>
<gene>
    <name evidence="6" type="primary">hsdS</name>
    <name evidence="6" type="ordered locus">AARI_pI00100</name>
</gene>
<dbReference type="GO" id="GO:0032259">
    <property type="term" value="P:methylation"/>
    <property type="evidence" value="ECO:0007669"/>
    <property type="project" value="UniProtKB-KW"/>
</dbReference>
<dbReference type="EMBL" id="FQ311475">
    <property type="protein sequence ID" value="CBQ74047.1"/>
    <property type="molecule type" value="Genomic_DNA"/>
</dbReference>
<accession>A0ABM9PSM1</accession>
<evidence type="ECO:0000313" key="6">
    <source>
        <dbReference type="EMBL" id="CBQ74047.1"/>
    </source>
</evidence>
<dbReference type="Proteomes" id="UP000006878">
    <property type="component" value="Plasmid pRE117-1"/>
</dbReference>
<dbReference type="Gene3D" id="1.10.287.1120">
    <property type="entry name" value="Bipartite methylase S protein"/>
    <property type="match status" value="1"/>
</dbReference>
<proteinExistence type="inferred from homology"/>
<keyword evidence="6" id="KW-0614">Plasmid</keyword>
<sequence>MSQKPYPKYKDSGVEWLGEIPIDWSTFPLWNLFKRTKRLGNGKEELLSVYRDYGVVPKSSRNDNFNKASEDLSKYQIVEIGDLVINKMKAWQGSVAVSEHNGIVSPAYFVFRALGKADSRFIHFLMRSTPYFQHYASISAGVRPNQWDLDPVRHRKMPVLFPSLSEQRYIAAYLDRETAEIDAFIADQEELIALLSERRTATITQAVTKGLDPKSRMKDSNVSNLGLIPAPWAVTGLKHFTLKITDGAHISPETDGGIYDFVSTRDVSDSGINFEGSLKTSPETYEYMVRTGCRPQNGDVLFSKDGTVGRTVVVQGNHDFVVASSLIIIRPDLSKLDPNFLNYLCRSAFVQEQVRSFVKGAGLPRLSIANLLRVTGVFPPLNEQQEIVDYLDRETTEIDAAIADAREAIALSKERRAAVISAAVTGKIDVRGLVAPATSNVEAESVGIA</sequence>
<evidence type="ECO:0000256" key="2">
    <source>
        <dbReference type="ARBA" id="ARBA00022747"/>
    </source>
</evidence>
<dbReference type="InterPro" id="IPR000055">
    <property type="entry name" value="Restrct_endonuc_typeI_TRD"/>
</dbReference>
<dbReference type="GeneID" id="303183582"/>
<reference evidence="7" key="2">
    <citation type="submission" date="2010-07" db="EMBL/GenBank/DDBJ databases">
        <title>Complete genome sequence of Arthrobacter arilaitensis (strain DSM 16368 / CIP 108037 / JCM 13566 / Re117).</title>
        <authorList>
            <person name="Genoscope."/>
        </authorList>
    </citation>
    <scope>NUCLEOTIDE SEQUENCE [LARGE SCALE GENOMIC DNA]</scope>
    <source>
        <strain evidence="7">DSM 16368 / CIP 108037 / IAM 15318 / JCM 13566 / Re117</strain>
        <plasmid evidence="7">pRE117-1</plasmid>
    </source>
</reference>
<keyword evidence="6" id="KW-0489">Methyltransferase</keyword>
<reference evidence="7" key="1">
    <citation type="journal article" date="2010" name="PLoS ONE">
        <title>The Arthrobacter arilaitensis Re117 genome sequence reveals its genetic adaptation to the surface of cheese.</title>
        <authorList>
            <person name="Monnet C."/>
            <person name="Loux V."/>
            <person name="Gibrat J.F."/>
            <person name="Spinnler E."/>
            <person name="Barbe V."/>
            <person name="Vacherie B."/>
            <person name="Gavory F."/>
            <person name="Gourbeyre E."/>
            <person name="Siguier P."/>
            <person name="Chandler M."/>
            <person name="Elleuch R."/>
            <person name="Irlinger F."/>
            <person name="Vallaeys T."/>
        </authorList>
    </citation>
    <scope>NUCLEOTIDE SEQUENCE</scope>
    <source>
        <strain evidence="7">DSM 16368 / CIP 108037 / IAM 15318 / JCM 13566 / Re117</strain>
    </source>
</reference>
<keyword evidence="7" id="KW-1185">Reference proteome</keyword>
<evidence type="ECO:0000259" key="5">
    <source>
        <dbReference type="Pfam" id="PF01420"/>
    </source>
</evidence>
<dbReference type="Gene3D" id="3.90.220.20">
    <property type="entry name" value="DNA methylase specificity domains"/>
    <property type="match status" value="2"/>
</dbReference>
<dbReference type="SUPFAM" id="SSF116734">
    <property type="entry name" value="DNA methylase specificity domain"/>
    <property type="match status" value="2"/>
</dbReference>
<feature type="domain" description="Type I restriction modification DNA specificity" evidence="5">
    <location>
        <begin position="254"/>
        <end position="396"/>
    </location>
</feature>
<dbReference type="PANTHER" id="PTHR43140:SF1">
    <property type="entry name" value="TYPE I RESTRICTION ENZYME ECOKI SPECIFICITY SUBUNIT"/>
    <property type="match status" value="1"/>
</dbReference>
<comment type="similarity">
    <text evidence="1">Belongs to the type-I restriction system S methylase family.</text>
</comment>
<evidence type="ECO:0000256" key="3">
    <source>
        <dbReference type="ARBA" id="ARBA00023125"/>
    </source>
</evidence>
<dbReference type="GO" id="GO:0009007">
    <property type="term" value="F:site-specific DNA-methyltransferase (adenine-specific) activity"/>
    <property type="evidence" value="ECO:0007669"/>
    <property type="project" value="UniProtKB-EC"/>
</dbReference>
<keyword evidence="6" id="KW-0808">Transferase</keyword>
<dbReference type="EC" id="2.1.1.72" evidence="6"/>
<dbReference type="InterPro" id="IPR044946">
    <property type="entry name" value="Restrct_endonuc_typeI_TRD_sf"/>
</dbReference>
<dbReference type="InterPro" id="IPR051212">
    <property type="entry name" value="Type-I_RE_S_subunit"/>
</dbReference>
<dbReference type="RefSeq" id="WP_013347366.1">
    <property type="nucleotide sequence ID" value="NC_014549.1"/>
</dbReference>
<evidence type="ECO:0000256" key="1">
    <source>
        <dbReference type="ARBA" id="ARBA00010923"/>
    </source>
</evidence>
<comment type="subunit">
    <text evidence="4">The methyltransferase is composed of M and S polypeptides.</text>
</comment>